<dbReference type="SUPFAM" id="SSF55874">
    <property type="entry name" value="ATPase domain of HSP90 chaperone/DNA topoisomerase II/histidine kinase"/>
    <property type="match status" value="1"/>
</dbReference>
<evidence type="ECO:0000256" key="2">
    <source>
        <dbReference type="ARBA" id="ARBA00004370"/>
    </source>
</evidence>
<feature type="domain" description="Histidine kinase" evidence="12">
    <location>
        <begin position="259"/>
        <end position="468"/>
    </location>
</feature>
<keyword evidence="8 11" id="KW-1133">Transmembrane helix</keyword>
<dbReference type="SUPFAM" id="SSF47384">
    <property type="entry name" value="Homodimeric domain of signal transducing histidine kinase"/>
    <property type="match status" value="1"/>
</dbReference>
<dbReference type="Gene3D" id="1.10.287.130">
    <property type="match status" value="1"/>
</dbReference>
<dbReference type="EC" id="2.7.13.3" evidence="3"/>
<evidence type="ECO:0000256" key="7">
    <source>
        <dbReference type="ARBA" id="ARBA00022777"/>
    </source>
</evidence>
<evidence type="ECO:0000256" key="11">
    <source>
        <dbReference type="SAM" id="Phobius"/>
    </source>
</evidence>
<gene>
    <name evidence="14" type="ORF">F1193_13365</name>
</gene>
<dbReference type="AlphaFoldDB" id="A0A5M6HQT8"/>
<dbReference type="PRINTS" id="PR00344">
    <property type="entry name" value="BCTRLSENSOR"/>
</dbReference>
<comment type="subcellular location">
    <subcellularLocation>
        <location evidence="2">Membrane</location>
    </subcellularLocation>
</comment>
<evidence type="ECO:0000256" key="10">
    <source>
        <dbReference type="ARBA" id="ARBA00023136"/>
    </source>
</evidence>
<feature type="transmembrane region" description="Helical" evidence="11">
    <location>
        <begin position="20"/>
        <end position="44"/>
    </location>
</feature>
<dbReference type="PROSITE" id="PS50885">
    <property type="entry name" value="HAMP"/>
    <property type="match status" value="1"/>
</dbReference>
<organism evidence="14 15">
    <name type="scientific">Blastochloris sulfoviridis</name>
    <dbReference type="NCBI Taxonomy" id="50712"/>
    <lineage>
        <taxon>Bacteria</taxon>
        <taxon>Pseudomonadati</taxon>
        <taxon>Pseudomonadota</taxon>
        <taxon>Alphaproteobacteria</taxon>
        <taxon>Hyphomicrobiales</taxon>
        <taxon>Blastochloridaceae</taxon>
        <taxon>Blastochloris</taxon>
    </lineage>
</organism>
<dbReference type="PROSITE" id="PS50109">
    <property type="entry name" value="HIS_KIN"/>
    <property type="match status" value="1"/>
</dbReference>
<dbReference type="PANTHER" id="PTHR45436:SF5">
    <property type="entry name" value="SENSOR HISTIDINE KINASE TRCS"/>
    <property type="match status" value="1"/>
</dbReference>
<evidence type="ECO:0000256" key="6">
    <source>
        <dbReference type="ARBA" id="ARBA00022692"/>
    </source>
</evidence>
<evidence type="ECO:0000256" key="4">
    <source>
        <dbReference type="ARBA" id="ARBA00022553"/>
    </source>
</evidence>
<evidence type="ECO:0000259" key="13">
    <source>
        <dbReference type="PROSITE" id="PS50885"/>
    </source>
</evidence>
<dbReference type="InterPro" id="IPR036097">
    <property type="entry name" value="HisK_dim/P_sf"/>
</dbReference>
<dbReference type="InterPro" id="IPR004358">
    <property type="entry name" value="Sig_transdc_His_kin-like_C"/>
</dbReference>
<keyword evidence="9" id="KW-0902">Two-component regulatory system</keyword>
<comment type="catalytic activity">
    <reaction evidence="1">
        <text>ATP + protein L-histidine = ADP + protein N-phospho-L-histidine.</text>
        <dbReference type="EC" id="2.7.13.3"/>
    </reaction>
</comment>
<keyword evidence="4" id="KW-0597">Phosphoprotein</keyword>
<keyword evidence="6 11" id="KW-0812">Transmembrane</keyword>
<keyword evidence="15" id="KW-1185">Reference proteome</keyword>
<dbReference type="PANTHER" id="PTHR45436">
    <property type="entry name" value="SENSOR HISTIDINE KINASE YKOH"/>
    <property type="match status" value="1"/>
</dbReference>
<reference evidence="14 15" key="1">
    <citation type="submission" date="2019-09" db="EMBL/GenBank/DDBJ databases">
        <title>Draft Whole-Genome sequence of Blastochloris sulfoviridis DSM 729.</title>
        <authorList>
            <person name="Meyer T.E."/>
            <person name="Kyndt J.A."/>
        </authorList>
    </citation>
    <scope>NUCLEOTIDE SEQUENCE [LARGE SCALE GENOMIC DNA]</scope>
    <source>
        <strain evidence="14 15">DSM 729</strain>
    </source>
</reference>
<protein>
    <recommendedName>
        <fullName evidence="3">histidine kinase</fullName>
        <ecNumber evidence="3">2.7.13.3</ecNumber>
    </recommendedName>
</protein>
<dbReference type="GO" id="GO:0005886">
    <property type="term" value="C:plasma membrane"/>
    <property type="evidence" value="ECO:0007669"/>
    <property type="project" value="TreeGrafter"/>
</dbReference>
<feature type="transmembrane region" description="Helical" evidence="11">
    <location>
        <begin position="179"/>
        <end position="203"/>
    </location>
</feature>
<dbReference type="EMBL" id="VWPL01000028">
    <property type="protein sequence ID" value="KAA5598235.1"/>
    <property type="molecule type" value="Genomic_DNA"/>
</dbReference>
<dbReference type="GO" id="GO:0000155">
    <property type="term" value="F:phosphorelay sensor kinase activity"/>
    <property type="evidence" value="ECO:0007669"/>
    <property type="project" value="InterPro"/>
</dbReference>
<accession>A0A5M6HQT8</accession>
<dbReference type="Gene3D" id="3.30.565.10">
    <property type="entry name" value="Histidine kinase-like ATPase, C-terminal domain"/>
    <property type="match status" value="1"/>
</dbReference>
<keyword evidence="7 14" id="KW-0418">Kinase</keyword>
<sequence length="468" mass="49564">MTDAAPKPAPPASASLALRLFATAAIITTLVLAATGAGLSQLYSDSVERAFDRRLDIYLKALVAEVTVSEADAEDGDLGEPLFDLPLSGWYWQVARLDRSPPEARASRSLFDHALERLDQRDMAPGAEGVRHGYAGGPRGEALRVAERLIDLGEGGRLLVAVGGDAGEIAEETGRFDRALALTFGALALALIVSALVQVGYGLRPLQDLSRRLVAIRAGAADRLAGPFPREIAPLADELNALIAANREIVERARTHVGNLAHALKTPLSVLLNEADGRDDALAAKVREQVTLMRGEVSRHLDRARSAARAATAASLTEVAPVIAGLVRTLEKIHAGRTLAFAIRLDPGVRFRGERHDLEEMLGNLIDNAAKWAAGRVEIEVEIEVLAEPASGAVRRFLRVVVDDDGPGLTADQRALVARRGQRLDETRPGSGFGLAIVVETAADHGGRLVLGSAPAGGLRAELILPAG</sequence>
<comment type="caution">
    <text evidence="14">The sequence shown here is derived from an EMBL/GenBank/DDBJ whole genome shotgun (WGS) entry which is preliminary data.</text>
</comment>
<evidence type="ECO:0000256" key="3">
    <source>
        <dbReference type="ARBA" id="ARBA00012438"/>
    </source>
</evidence>
<keyword evidence="10 11" id="KW-0472">Membrane</keyword>
<evidence type="ECO:0000256" key="5">
    <source>
        <dbReference type="ARBA" id="ARBA00022679"/>
    </source>
</evidence>
<evidence type="ECO:0000256" key="8">
    <source>
        <dbReference type="ARBA" id="ARBA00022989"/>
    </source>
</evidence>
<keyword evidence="5" id="KW-0808">Transferase</keyword>
<dbReference type="InterPro" id="IPR003594">
    <property type="entry name" value="HATPase_dom"/>
</dbReference>
<dbReference type="InterPro" id="IPR005467">
    <property type="entry name" value="His_kinase_dom"/>
</dbReference>
<dbReference type="Pfam" id="PF02518">
    <property type="entry name" value="HATPase_c"/>
    <property type="match status" value="1"/>
</dbReference>
<dbReference type="OrthoDB" id="9809567at2"/>
<evidence type="ECO:0000256" key="1">
    <source>
        <dbReference type="ARBA" id="ARBA00000085"/>
    </source>
</evidence>
<evidence type="ECO:0000313" key="15">
    <source>
        <dbReference type="Proteomes" id="UP000323886"/>
    </source>
</evidence>
<dbReference type="InterPro" id="IPR003660">
    <property type="entry name" value="HAMP_dom"/>
</dbReference>
<dbReference type="Proteomes" id="UP000323886">
    <property type="component" value="Unassembled WGS sequence"/>
</dbReference>
<evidence type="ECO:0000259" key="12">
    <source>
        <dbReference type="PROSITE" id="PS50109"/>
    </source>
</evidence>
<evidence type="ECO:0000313" key="14">
    <source>
        <dbReference type="EMBL" id="KAA5598235.1"/>
    </source>
</evidence>
<dbReference type="RefSeq" id="WP_150098309.1">
    <property type="nucleotide sequence ID" value="NZ_VWPL01000028.1"/>
</dbReference>
<dbReference type="InterPro" id="IPR050428">
    <property type="entry name" value="TCS_sensor_his_kinase"/>
</dbReference>
<proteinExistence type="predicted"/>
<dbReference type="SMART" id="SM00387">
    <property type="entry name" value="HATPase_c"/>
    <property type="match status" value="1"/>
</dbReference>
<name>A0A5M6HQT8_9HYPH</name>
<evidence type="ECO:0000256" key="9">
    <source>
        <dbReference type="ARBA" id="ARBA00023012"/>
    </source>
</evidence>
<dbReference type="InterPro" id="IPR036890">
    <property type="entry name" value="HATPase_C_sf"/>
</dbReference>
<feature type="domain" description="HAMP" evidence="13">
    <location>
        <begin position="200"/>
        <end position="251"/>
    </location>
</feature>